<dbReference type="Proteomes" id="UP001060919">
    <property type="component" value="Chromosome"/>
</dbReference>
<dbReference type="Gene3D" id="2.60.40.10">
    <property type="entry name" value="Immunoglobulins"/>
    <property type="match status" value="11"/>
</dbReference>
<feature type="signal peptide" evidence="2">
    <location>
        <begin position="1"/>
        <end position="18"/>
    </location>
</feature>
<evidence type="ECO:0000256" key="1">
    <source>
        <dbReference type="SAM" id="MobiDB-lite"/>
    </source>
</evidence>
<protein>
    <submittedName>
        <fullName evidence="3">Uncharacterized protein</fullName>
    </submittedName>
</protein>
<feature type="compositionally biased region" description="Gly residues" evidence="1">
    <location>
        <begin position="1598"/>
        <end position="1613"/>
    </location>
</feature>
<reference evidence="3" key="1">
    <citation type="submission" date="2022-09" db="EMBL/GenBank/DDBJ databases">
        <title>Aureispira anguillicida sp. nov., isolated from Leptocephalus of Japanese eel Anguilla japonica.</title>
        <authorList>
            <person name="Yuasa K."/>
            <person name="Mekata T."/>
            <person name="Ikunari K."/>
        </authorList>
    </citation>
    <scope>NUCLEOTIDE SEQUENCE</scope>
    <source>
        <strain evidence="3">EL160426</strain>
    </source>
</reference>
<evidence type="ECO:0000313" key="4">
    <source>
        <dbReference type="Proteomes" id="UP001060919"/>
    </source>
</evidence>
<dbReference type="RefSeq" id="WP_264791070.1">
    <property type="nucleotide sequence ID" value="NZ_AP026867.1"/>
</dbReference>
<feature type="chain" id="PRO_5038114584" evidence="2">
    <location>
        <begin position="19"/>
        <end position="1682"/>
    </location>
</feature>
<accession>A0A915YA00</accession>
<feature type="compositionally biased region" description="Basic and acidic residues" evidence="1">
    <location>
        <begin position="1637"/>
        <end position="1653"/>
    </location>
</feature>
<feature type="region of interest" description="Disordered" evidence="1">
    <location>
        <begin position="1591"/>
        <end position="1682"/>
    </location>
</feature>
<proteinExistence type="predicted"/>
<name>A0A915YA00_9BACT</name>
<gene>
    <name evidence="3" type="ORF">AsAng_0004080</name>
</gene>
<keyword evidence="2" id="KW-0732">Signal</keyword>
<dbReference type="EMBL" id="AP026867">
    <property type="protein sequence ID" value="BDS09704.1"/>
    <property type="molecule type" value="Genomic_DNA"/>
</dbReference>
<evidence type="ECO:0000313" key="3">
    <source>
        <dbReference type="EMBL" id="BDS09704.1"/>
    </source>
</evidence>
<sequence>MKSLFYLFFMLGLCLSWANPTTAQVGGESRMGNGGAYWIFGLNAGGAWQDSDVKARPGGGWGFYMGPSIYNKPNSFFSADLRFRYLNTYTYGQNHKDELLGNSIFAPPAFNYDPTTKAFAHNYRTVFHDLSLELRVNFEELRRKTNVWLSLYGGVGLGIYGTTFDQKDALGLDYDYESIDQTQTDDAICRDILSLRDDTYETSAFGLDRFDDNLFKLGFMPSVGIELGYWFTPYFALGIGHRATFTLQDNFEGVKVDNGKALNSSVHHYTSFMLHWRVMLSRGKISCPDVQFELPTSNGSTYTTSNPTVFVKAAISNVNQKQITYTVNGQQSFRFSYDESTDDFKSNLPLQEGENHIVLKAKNGCGTSGQAIVVIYKPKRNQHVAQPPVVTITYPGANATNVTNPTINISAQLLHVTDKRNVVFNVNGNTGHPFGFSGTSFQANNVNLVPGQNTITIQGTNKDGSDSKTLIVNYQKEEPLPIVTIIRPSSNPYTTNASTINLGATILNVSGRNDITFSINGRNSTNFSFSGRSFSANNIPLVKGSNTLTITGRNRRGQDSKSTVIIYQQEKTPPVVTITRPTQNPYTTTATSTTITATILNVVGASNISYTVNGRSSNNFSFSGTSFSATLNLVQGNNTITITGRNQDGQDTKTTAIVYQKIVQKPTVTITYPRTNPYASPNQTEQVNATITNVTSRNDVTCTVNGRTNTSFTFSNNSFSLNAINLGEGNNTITITGRNQAGQDTKSTVIFYRPVVVERPPEVSIVAPRTNPYTTQSAKETVSATINNVTGRNNVTCTVNGRVNTNFSFSGTNFTLANLNLQKGNNTITITGRNGAGQDTKSTLIIYQPVVQLPRPVVTITEPTQNPYTTPSARFSILATILNVATRNDVVLTVNGVALSNFNFAGTNFSASNILLKAGNNTISITGRNASGQDTKTTIVIYKEPVQEPSVVITSPSQNPLTVQNASINILATIKNVSTRNDVSFSVNGQNNSNFSFSGTSFSANNIRLNTGNNTFVISGQNETGQATATTVVIYRPALPPVVTITSPNQNPLTTQAGTVNLSATISNVSAKSGVILTVNGQNTNNFSFSNGILTAQNIGLKKGQNTLTVTGKNTAGQDAKSTAVIFNRPKPAPTVTITSPNQNPFNTQISKVNIKATLTNVASRNDITFTVNGQANTGFSFSGSELLAGNIVLKEGNNTFTITGRNASGQDTKSTVVIYTKPVERPLVKFTNPVQSPFTTLANRTNIAATILNVIGKNNVVFTVNGQLNYNFTFSGTSFKADNLPLNVGNNTLVITGRNAAGQDTKTMIVVYKLPQKKPTVVITSPNQNPFNTQSNRVNITANVLNVANKGKVQFTVNGQSNTNFSLTGTAFVANGIALNSGNNTFVITGTNGAGQATASTVVIYRAPIQEPSVVITSPNQNPFNTQINKVNILATIRHVATKNNVSFVINGQPSTNFSFSGTSFVANNISLNPGSNTFVIRGSNASGQVSATTTVIYTPLVPLPTVVITLPNANPWSTPAPNTIIRASLQNVANANDVTFAVNGQVLTNFVLNGTAFEANNVVLTKGSNTIVITAKNSRGTATANTVIVHTPLDPTGGGTTNTNQQGGGANNTGSGAEGEDGGSKGKTKMNTSEENPKGEDPKESPKDAKLGVKGKKGKLSKDKKGTEELPAKEKKEKMD</sequence>
<dbReference type="KEGG" id="aup:AsAng_0004080"/>
<evidence type="ECO:0000256" key="2">
    <source>
        <dbReference type="SAM" id="SignalP"/>
    </source>
</evidence>
<dbReference type="InterPro" id="IPR013783">
    <property type="entry name" value="Ig-like_fold"/>
</dbReference>
<keyword evidence="4" id="KW-1185">Reference proteome</keyword>
<organism evidence="3 4">
    <name type="scientific">Aureispira anguillae</name>
    <dbReference type="NCBI Taxonomy" id="2864201"/>
    <lineage>
        <taxon>Bacteria</taxon>
        <taxon>Pseudomonadati</taxon>
        <taxon>Bacteroidota</taxon>
        <taxon>Saprospiria</taxon>
        <taxon>Saprospirales</taxon>
        <taxon>Saprospiraceae</taxon>
        <taxon>Aureispira</taxon>
    </lineage>
</organism>
<feature type="compositionally biased region" description="Basic and acidic residues" evidence="1">
    <location>
        <begin position="1662"/>
        <end position="1682"/>
    </location>
</feature>